<name>A0A1E3PM67_9ASCO</name>
<dbReference type="OrthoDB" id="4062049at2759"/>
<reference evidence="2 3" key="1">
    <citation type="journal article" date="2016" name="Proc. Natl. Acad. Sci. U.S.A.">
        <title>Comparative genomics of biotechnologically important yeasts.</title>
        <authorList>
            <person name="Riley R."/>
            <person name="Haridas S."/>
            <person name="Wolfe K.H."/>
            <person name="Lopes M.R."/>
            <person name="Hittinger C.T."/>
            <person name="Goeker M."/>
            <person name="Salamov A.A."/>
            <person name="Wisecaver J.H."/>
            <person name="Long T.M."/>
            <person name="Calvey C.H."/>
            <person name="Aerts A.L."/>
            <person name="Barry K.W."/>
            <person name="Choi C."/>
            <person name="Clum A."/>
            <person name="Coughlan A.Y."/>
            <person name="Deshpande S."/>
            <person name="Douglass A.P."/>
            <person name="Hanson S.J."/>
            <person name="Klenk H.-P."/>
            <person name="LaButti K.M."/>
            <person name="Lapidus A."/>
            <person name="Lindquist E.A."/>
            <person name="Lipzen A.M."/>
            <person name="Meier-Kolthoff J.P."/>
            <person name="Ohm R.A."/>
            <person name="Otillar R.P."/>
            <person name="Pangilinan J.L."/>
            <person name="Peng Y."/>
            <person name="Rokas A."/>
            <person name="Rosa C.A."/>
            <person name="Scheuner C."/>
            <person name="Sibirny A.A."/>
            <person name="Slot J.C."/>
            <person name="Stielow J.B."/>
            <person name="Sun H."/>
            <person name="Kurtzman C.P."/>
            <person name="Blackwell M."/>
            <person name="Grigoriev I.V."/>
            <person name="Jeffries T.W."/>
        </authorList>
    </citation>
    <scope>NUCLEOTIDE SEQUENCE [LARGE SCALE GENOMIC DNA]</scope>
    <source>
        <strain evidence="2 3">DSM 6958</strain>
    </source>
</reference>
<dbReference type="EMBL" id="KV454408">
    <property type="protein sequence ID" value="ODQ66284.1"/>
    <property type="molecule type" value="Genomic_DNA"/>
</dbReference>
<accession>A0A1E3PM67</accession>
<evidence type="ECO:0000256" key="1">
    <source>
        <dbReference type="SAM" id="MobiDB-lite"/>
    </source>
</evidence>
<proteinExistence type="predicted"/>
<evidence type="ECO:0000313" key="2">
    <source>
        <dbReference type="EMBL" id="ODQ66284.1"/>
    </source>
</evidence>
<dbReference type="Proteomes" id="UP000095009">
    <property type="component" value="Unassembled WGS sequence"/>
</dbReference>
<gene>
    <name evidence="2" type="ORF">NADFUDRAFT_50204</name>
</gene>
<keyword evidence="3" id="KW-1185">Reference proteome</keyword>
<feature type="region of interest" description="Disordered" evidence="1">
    <location>
        <begin position="258"/>
        <end position="302"/>
    </location>
</feature>
<sequence>MFKISIPLRRLPQFRCNSTSAFKGNGLVDEIFCKATITPKDRYIDPGNRWMTDIDPMVTDHKKLKGTKADVVQLLYETGLLKATPRVHACKYFRAWFFPTSHFVSLFRKSKPAIHIGTGPVEPYNGVKFDAKDDFNVRSHVPTDYAVYRTQIKRSVKRAFMVQFLANTESPDGLYFIQTLNVMPSKSGSELEPEMQKMINSSIRLTRPDQNLDWIAKANSRVKENKLDRICIQNHFPKVQLSSLPILSSSVSIDRSNNKAQYKTTYKPKSKSNIKTKPNKSAIVNSDHTKSKPKASGVVSKI</sequence>
<evidence type="ECO:0000313" key="3">
    <source>
        <dbReference type="Proteomes" id="UP000095009"/>
    </source>
</evidence>
<dbReference type="AlphaFoldDB" id="A0A1E3PM67"/>
<feature type="compositionally biased region" description="Basic residues" evidence="1">
    <location>
        <begin position="266"/>
        <end position="278"/>
    </location>
</feature>
<protein>
    <submittedName>
        <fullName evidence="2">Uncharacterized protein</fullName>
    </submittedName>
</protein>
<organism evidence="2 3">
    <name type="scientific">Nadsonia fulvescens var. elongata DSM 6958</name>
    <dbReference type="NCBI Taxonomy" id="857566"/>
    <lineage>
        <taxon>Eukaryota</taxon>
        <taxon>Fungi</taxon>
        <taxon>Dikarya</taxon>
        <taxon>Ascomycota</taxon>
        <taxon>Saccharomycotina</taxon>
        <taxon>Dipodascomycetes</taxon>
        <taxon>Dipodascales</taxon>
        <taxon>Dipodascales incertae sedis</taxon>
        <taxon>Nadsonia</taxon>
    </lineage>
</organism>